<dbReference type="HOGENOM" id="CLU_012774_5_0_1"/>
<proteinExistence type="inferred from homology"/>
<evidence type="ECO:0000313" key="4">
    <source>
        <dbReference type="EMBL" id="EQB62353.1"/>
    </source>
</evidence>
<dbReference type="PANTHER" id="PTHR10763">
    <property type="entry name" value="CELL DIVISION CONTROL PROTEIN 6-RELATED"/>
    <property type="match status" value="1"/>
</dbReference>
<dbReference type="OrthoDB" id="1926878at2759"/>
<dbReference type="InterPro" id="IPR036390">
    <property type="entry name" value="WH_DNA-bd_sf"/>
</dbReference>
<dbReference type="Gene3D" id="3.40.50.300">
    <property type="entry name" value="P-loop containing nucleotide triphosphate hydrolases"/>
    <property type="match status" value="1"/>
</dbReference>
<evidence type="ECO:0000256" key="1">
    <source>
        <dbReference type="ARBA" id="ARBA00006184"/>
    </source>
</evidence>
<dbReference type="SUPFAM" id="SSF52540">
    <property type="entry name" value="P-loop containing nucleoside triphosphate hydrolases"/>
    <property type="match status" value="1"/>
</dbReference>
<dbReference type="Pfam" id="PF13401">
    <property type="entry name" value="AAA_22"/>
    <property type="match status" value="1"/>
</dbReference>
<dbReference type="InterPro" id="IPR003593">
    <property type="entry name" value="AAA+_ATPase"/>
</dbReference>
<dbReference type="EMBL" id="KE646870">
    <property type="protein sequence ID" value="EQB62353.1"/>
    <property type="molecule type" value="Genomic_DNA"/>
</dbReference>
<dbReference type="GO" id="GO:0006270">
    <property type="term" value="P:DNA replication initiation"/>
    <property type="evidence" value="ECO:0007669"/>
    <property type="project" value="TreeGrafter"/>
</dbReference>
<dbReference type="GO" id="GO:0016887">
    <property type="term" value="F:ATP hydrolysis activity"/>
    <property type="evidence" value="ECO:0007669"/>
    <property type="project" value="InterPro"/>
</dbReference>
<dbReference type="PANTHER" id="PTHR10763:SF26">
    <property type="entry name" value="CELL DIVISION CONTROL PROTEIN 6 HOMOLOG"/>
    <property type="match status" value="1"/>
</dbReference>
<comment type="similarity">
    <text evidence="1">Belongs to the CDC6/cdc18 family.</text>
</comment>
<evidence type="ECO:0000313" key="5">
    <source>
        <dbReference type="Proteomes" id="UP000053780"/>
    </source>
</evidence>
<keyword evidence="2" id="KW-0235">DNA replication</keyword>
<dbReference type="SUPFAM" id="SSF46785">
    <property type="entry name" value="Winged helix' DNA-binding domain"/>
    <property type="match status" value="1"/>
</dbReference>
<dbReference type="GO" id="GO:0003688">
    <property type="term" value="F:DNA replication origin binding"/>
    <property type="evidence" value="ECO:0007669"/>
    <property type="project" value="TreeGrafter"/>
</dbReference>
<feature type="domain" description="AAA+ ATPase" evidence="3">
    <location>
        <begin position="25"/>
        <end position="163"/>
    </location>
</feature>
<dbReference type="Proteomes" id="UP000053780">
    <property type="component" value="Unassembled WGS sequence"/>
</dbReference>
<dbReference type="InterPro" id="IPR049945">
    <property type="entry name" value="AAA_22"/>
</dbReference>
<dbReference type="SMART" id="SM00382">
    <property type="entry name" value="AAA"/>
    <property type="match status" value="1"/>
</dbReference>
<sequence length="312" mass="36534">MVVIGREKEYKLIKSKITKFLKDGISSTFYISGVPGSGKTHTLNVILNETDRSYIYINAGLIKSKSIIFKHIFDNISCLKNRTNTFLNSIQTHLMTCRSHHIIIIDEIDLLINKSQTILYNLFDLVYLENSKLALFLISNTMNLPEKMFESKLCSRIGKNRIDFKPYNHVQLRRILKVTTDLPDIELEILSRKISSISGDVRRAIHCSKNNLKVSLNCKILQMLSLYQKLIIFIILETTRTTPKNIYKKHSIFCKTKNFFNLEFFEFLDILEELKNLGIIKFKNWNQKISLLIYKEDIERALKYDEIFNNFT</sequence>
<dbReference type="AlphaFoldDB" id="T0LDH8"/>
<dbReference type="VEuPathDB" id="MicrosporidiaDB:NAPIS_ORF00068"/>
<gene>
    <name evidence="4" type="ORF">NAPIS_ORF00068</name>
</gene>
<dbReference type="InterPro" id="IPR027417">
    <property type="entry name" value="P-loop_NTPase"/>
</dbReference>
<organism evidence="4 5">
    <name type="scientific">Vairimorpha apis BRL 01</name>
    <dbReference type="NCBI Taxonomy" id="1037528"/>
    <lineage>
        <taxon>Eukaryota</taxon>
        <taxon>Fungi</taxon>
        <taxon>Fungi incertae sedis</taxon>
        <taxon>Microsporidia</taxon>
        <taxon>Nosematidae</taxon>
        <taxon>Vairimorpha</taxon>
    </lineage>
</organism>
<reference evidence="4 5" key="1">
    <citation type="journal article" date="2013" name="BMC Genomics">
        <title>Genome sequencing and comparative genomics of honey bee microsporidia, Nosema apis reveal novel insights into host-parasite interactions.</title>
        <authorList>
            <person name="Chen Yp."/>
            <person name="Pettis J.S."/>
            <person name="Zhao Y."/>
            <person name="Liu X."/>
            <person name="Tallon L.J."/>
            <person name="Sadzewicz L.D."/>
            <person name="Li R."/>
            <person name="Zheng H."/>
            <person name="Huang S."/>
            <person name="Zhang X."/>
            <person name="Hamilton M.C."/>
            <person name="Pernal S.F."/>
            <person name="Melathopoulos A.P."/>
            <person name="Yan X."/>
            <person name="Evans J.D."/>
        </authorList>
    </citation>
    <scope>NUCLEOTIDE SEQUENCE [LARGE SCALE GENOMIC DNA]</scope>
    <source>
        <strain evidence="4 5">BRL 01</strain>
    </source>
</reference>
<accession>T0LDH8</accession>
<protein>
    <submittedName>
        <fullName evidence="4">Origin recognition complex subunit 1</fullName>
    </submittedName>
</protein>
<dbReference type="GO" id="GO:0033314">
    <property type="term" value="P:mitotic DNA replication checkpoint signaling"/>
    <property type="evidence" value="ECO:0007669"/>
    <property type="project" value="TreeGrafter"/>
</dbReference>
<name>T0LDH8_9MICR</name>
<dbReference type="InterPro" id="IPR050311">
    <property type="entry name" value="ORC1/CDC6"/>
</dbReference>
<evidence type="ECO:0000259" key="3">
    <source>
        <dbReference type="SMART" id="SM00382"/>
    </source>
</evidence>
<keyword evidence="5" id="KW-1185">Reference proteome</keyword>
<evidence type="ECO:0000256" key="2">
    <source>
        <dbReference type="ARBA" id="ARBA00022705"/>
    </source>
</evidence>